<evidence type="ECO:0000259" key="10">
    <source>
        <dbReference type="PROSITE" id="PS50109"/>
    </source>
</evidence>
<feature type="transmembrane region" description="Helical" evidence="9">
    <location>
        <begin position="68"/>
        <end position="94"/>
    </location>
</feature>
<keyword evidence="5" id="KW-0547">Nucleotide-binding</keyword>
<evidence type="ECO:0000256" key="9">
    <source>
        <dbReference type="SAM" id="Phobius"/>
    </source>
</evidence>
<evidence type="ECO:0000256" key="1">
    <source>
        <dbReference type="ARBA" id="ARBA00000085"/>
    </source>
</evidence>
<dbReference type="Gene3D" id="3.30.565.10">
    <property type="entry name" value="Histidine kinase-like ATPase, C-terminal domain"/>
    <property type="match status" value="1"/>
</dbReference>
<keyword evidence="9" id="KW-0812">Transmembrane</keyword>
<feature type="domain" description="Histidine kinase" evidence="10">
    <location>
        <begin position="253"/>
        <end position="463"/>
    </location>
</feature>
<keyword evidence="4" id="KW-0808">Transferase</keyword>
<feature type="transmembrane region" description="Helical" evidence="9">
    <location>
        <begin position="106"/>
        <end position="124"/>
    </location>
</feature>
<keyword evidence="7" id="KW-0067">ATP-binding</keyword>
<dbReference type="InterPro" id="IPR003594">
    <property type="entry name" value="HATPase_dom"/>
</dbReference>
<dbReference type="Proteomes" id="UP001139534">
    <property type="component" value="Unassembled WGS sequence"/>
</dbReference>
<dbReference type="PANTHER" id="PTHR43065:SF10">
    <property type="entry name" value="PEROXIDE STRESS-ACTIVATED HISTIDINE KINASE MAK3"/>
    <property type="match status" value="1"/>
</dbReference>
<dbReference type="PANTHER" id="PTHR43065">
    <property type="entry name" value="SENSOR HISTIDINE KINASE"/>
    <property type="match status" value="1"/>
</dbReference>
<evidence type="ECO:0000256" key="2">
    <source>
        <dbReference type="ARBA" id="ARBA00012438"/>
    </source>
</evidence>
<dbReference type="InterPro" id="IPR004358">
    <property type="entry name" value="Sig_transdc_His_kin-like_C"/>
</dbReference>
<feature type="transmembrane region" description="Helical" evidence="9">
    <location>
        <begin position="6"/>
        <end position="21"/>
    </location>
</feature>
<feature type="transmembrane region" description="Helical" evidence="9">
    <location>
        <begin position="205"/>
        <end position="224"/>
    </location>
</feature>
<proteinExistence type="predicted"/>
<evidence type="ECO:0000256" key="3">
    <source>
        <dbReference type="ARBA" id="ARBA00022553"/>
    </source>
</evidence>
<dbReference type="GO" id="GO:0005524">
    <property type="term" value="F:ATP binding"/>
    <property type="evidence" value="ECO:0007669"/>
    <property type="project" value="UniProtKB-KW"/>
</dbReference>
<feature type="transmembrane region" description="Helical" evidence="9">
    <location>
        <begin position="28"/>
        <end position="48"/>
    </location>
</feature>
<feature type="transmembrane region" description="Helical" evidence="9">
    <location>
        <begin position="136"/>
        <end position="155"/>
    </location>
</feature>
<evidence type="ECO:0000256" key="4">
    <source>
        <dbReference type="ARBA" id="ARBA00022679"/>
    </source>
</evidence>
<dbReference type="PROSITE" id="PS50109">
    <property type="entry name" value="HIS_KIN"/>
    <property type="match status" value="1"/>
</dbReference>
<keyword evidence="8" id="KW-0902">Two-component regulatory system</keyword>
<dbReference type="InterPro" id="IPR036890">
    <property type="entry name" value="HATPase_C_sf"/>
</dbReference>
<comment type="caution">
    <text evidence="11">The sequence shown here is derived from an EMBL/GenBank/DDBJ whole genome shotgun (WGS) entry which is preliminary data.</text>
</comment>
<feature type="transmembrane region" description="Helical" evidence="9">
    <location>
        <begin position="167"/>
        <end position="185"/>
    </location>
</feature>
<keyword evidence="9" id="KW-0472">Membrane</keyword>
<dbReference type="SUPFAM" id="SSF55874">
    <property type="entry name" value="ATPase domain of HSP90 chaperone/DNA topoisomerase II/histidine kinase"/>
    <property type="match status" value="1"/>
</dbReference>
<evidence type="ECO:0000313" key="12">
    <source>
        <dbReference type="Proteomes" id="UP001139534"/>
    </source>
</evidence>
<dbReference type="GO" id="GO:0004673">
    <property type="term" value="F:protein histidine kinase activity"/>
    <property type="evidence" value="ECO:0007669"/>
    <property type="project" value="UniProtKB-EC"/>
</dbReference>
<dbReference type="EC" id="2.7.13.3" evidence="2"/>
<dbReference type="RefSeq" id="WP_248551325.1">
    <property type="nucleotide sequence ID" value="NZ_JALPRK010000005.1"/>
</dbReference>
<keyword evidence="6 11" id="KW-0418">Kinase</keyword>
<evidence type="ECO:0000256" key="7">
    <source>
        <dbReference type="ARBA" id="ARBA00022840"/>
    </source>
</evidence>
<name>A0A9X2BNQ3_9BACL</name>
<gene>
    <name evidence="11" type="ORF">M0651_08035</name>
</gene>
<keyword evidence="3" id="KW-0597">Phosphoprotein</keyword>
<evidence type="ECO:0000256" key="8">
    <source>
        <dbReference type="ARBA" id="ARBA00023012"/>
    </source>
</evidence>
<evidence type="ECO:0000313" key="11">
    <source>
        <dbReference type="EMBL" id="MCK8487114.1"/>
    </source>
</evidence>
<accession>A0A9X2BNQ3</accession>
<dbReference type="CDD" id="cd00075">
    <property type="entry name" value="HATPase"/>
    <property type="match status" value="1"/>
</dbReference>
<protein>
    <recommendedName>
        <fullName evidence="2">histidine kinase</fullName>
        <ecNumber evidence="2">2.7.13.3</ecNumber>
    </recommendedName>
</protein>
<evidence type="ECO:0000256" key="6">
    <source>
        <dbReference type="ARBA" id="ARBA00022777"/>
    </source>
</evidence>
<organism evidence="11 12">
    <name type="scientific">Paenibacillus mellifer</name>
    <dbReference type="NCBI Taxonomy" id="2937794"/>
    <lineage>
        <taxon>Bacteria</taxon>
        <taxon>Bacillati</taxon>
        <taxon>Bacillota</taxon>
        <taxon>Bacilli</taxon>
        <taxon>Bacillales</taxon>
        <taxon>Paenibacillaceae</taxon>
        <taxon>Paenibacillus</taxon>
    </lineage>
</organism>
<keyword evidence="9" id="KW-1133">Transmembrane helix</keyword>
<keyword evidence="12" id="KW-1185">Reference proteome</keyword>
<dbReference type="PRINTS" id="PR00344">
    <property type="entry name" value="BCTRLSENSOR"/>
</dbReference>
<dbReference type="EMBL" id="JALPRK010000005">
    <property type="protein sequence ID" value="MCK8487114.1"/>
    <property type="molecule type" value="Genomic_DNA"/>
</dbReference>
<sequence>MKILYILMFLSLWSLGLVFLLHRRRSQLWIALTLLLGGAASYAFAMHLTIMPVVQGAEWLPETVSRWLYISTVVAMNIHFYLLPFTFFMGGLWLNESMGLRLKQGLSIIGFVGALALLLAHLRFEPWNTFEVERFRYWDGIYVGLGCYFYYRAYAREKDVQLRRVRRRILLFPVIMIWAYTSDYLGFESLKLGWWSLELESNGMWHGNVIVILGAVSLILFYTVRYGFLGIKLRIERERLDYSIRTLTMGVSILNHTIKNEIQKIDYLAEKCGVLLQSGQTGKAVHTIEQVHGLTRHLLHMVNRIKDKAEDIVLDEGEYEVGSLMDSVIQSAATLVENRPVSLSAEYGADGRLVCDAVHISETLSNLIRNALDAMPSGGTITLRSAASRRDFRIEVSDTGNGIPQEYMSKIFEPFFTTKKNALNYGLGLSYCSSVLSKHGGKLTVSSESGKGTTFILHFPAIRYRPSNPSRRLKATSKLRAWADRANPS</sequence>
<dbReference type="SMART" id="SM00387">
    <property type="entry name" value="HATPase_c"/>
    <property type="match status" value="1"/>
</dbReference>
<evidence type="ECO:0000256" key="5">
    <source>
        <dbReference type="ARBA" id="ARBA00022741"/>
    </source>
</evidence>
<dbReference type="AlphaFoldDB" id="A0A9X2BNQ3"/>
<dbReference type="Pfam" id="PF02518">
    <property type="entry name" value="HATPase_c"/>
    <property type="match status" value="1"/>
</dbReference>
<comment type="catalytic activity">
    <reaction evidence="1">
        <text>ATP + protein L-histidine = ADP + protein N-phospho-L-histidine.</text>
        <dbReference type="EC" id="2.7.13.3"/>
    </reaction>
</comment>
<dbReference type="InterPro" id="IPR005467">
    <property type="entry name" value="His_kinase_dom"/>
</dbReference>
<dbReference type="GO" id="GO:0000160">
    <property type="term" value="P:phosphorelay signal transduction system"/>
    <property type="evidence" value="ECO:0007669"/>
    <property type="project" value="UniProtKB-KW"/>
</dbReference>
<reference evidence="11" key="1">
    <citation type="submission" date="2022-04" db="EMBL/GenBank/DDBJ databases">
        <authorList>
            <person name="Seo M.-J."/>
        </authorList>
    </citation>
    <scope>NUCLEOTIDE SEQUENCE</scope>
    <source>
        <strain evidence="11">MBLB2552</strain>
    </source>
</reference>